<dbReference type="KEGG" id="lrug:AB8B22_00655"/>
<evidence type="ECO:0000256" key="1">
    <source>
        <dbReference type="SAM" id="SignalP"/>
    </source>
</evidence>
<dbReference type="EMBL" id="CP165644">
    <property type="protein sequence ID" value="XDU66950.1"/>
    <property type="molecule type" value="Genomic_DNA"/>
</dbReference>
<gene>
    <name evidence="2" type="ORF">AB8B22_00655</name>
</gene>
<name>A0AB39VHD9_9FUSO</name>
<reference evidence="2" key="1">
    <citation type="submission" date="2024-07" db="EMBL/GenBank/DDBJ databases">
        <authorList>
            <person name="Li X.-J."/>
            <person name="Wang X."/>
        </authorList>
    </citation>
    <scope>NUCLEOTIDE SEQUENCE</scope>
    <source>
        <strain evidence="2">HSP-334</strain>
    </source>
</reference>
<dbReference type="AlphaFoldDB" id="A0AB39VHD9"/>
<evidence type="ECO:0000313" key="2">
    <source>
        <dbReference type="EMBL" id="XDU66950.1"/>
    </source>
</evidence>
<feature type="chain" id="PRO_5044270004" evidence="1">
    <location>
        <begin position="20"/>
        <end position="162"/>
    </location>
</feature>
<protein>
    <submittedName>
        <fullName evidence="2">Uncharacterized protein</fullName>
    </submittedName>
</protein>
<feature type="signal peptide" evidence="1">
    <location>
        <begin position="1"/>
        <end position="19"/>
    </location>
</feature>
<sequence>MKKLIFMLFMIFCVMSFSAIDKGVAVVRNDDYSATYLITSVSRGKLADKLFGWKKGGDLSQKIYSNLRDASKIEFIIEKNEESAVLGALKLFEKNGFPGEITITEIAKIENINLRNMATKNNWTYKVYNSPEEIEGNVSLEGGSDTKANFVKMLLKNVKSKL</sequence>
<accession>A0AB39VHD9</accession>
<dbReference type="RefSeq" id="WP_369711187.1">
    <property type="nucleotide sequence ID" value="NZ_CP165644.1"/>
</dbReference>
<keyword evidence="1" id="KW-0732">Signal</keyword>
<proteinExistence type="predicted"/>
<organism evidence="2">
    <name type="scientific">Leptotrichia rugosa</name>
    <dbReference type="NCBI Taxonomy" id="3239302"/>
    <lineage>
        <taxon>Bacteria</taxon>
        <taxon>Fusobacteriati</taxon>
        <taxon>Fusobacteriota</taxon>
        <taxon>Fusobacteriia</taxon>
        <taxon>Fusobacteriales</taxon>
        <taxon>Leptotrichiaceae</taxon>
        <taxon>Leptotrichia</taxon>
    </lineage>
</organism>